<keyword evidence="4" id="KW-1185">Reference proteome</keyword>
<organism evidence="3 4">
    <name type="scientific">Suillus fuscotomentosus</name>
    <dbReference type="NCBI Taxonomy" id="1912939"/>
    <lineage>
        <taxon>Eukaryota</taxon>
        <taxon>Fungi</taxon>
        <taxon>Dikarya</taxon>
        <taxon>Basidiomycota</taxon>
        <taxon>Agaricomycotina</taxon>
        <taxon>Agaricomycetes</taxon>
        <taxon>Agaricomycetidae</taxon>
        <taxon>Boletales</taxon>
        <taxon>Suillineae</taxon>
        <taxon>Suillaceae</taxon>
        <taxon>Suillus</taxon>
    </lineage>
</organism>
<dbReference type="EMBL" id="JABBWK010000088">
    <property type="protein sequence ID" value="KAG1893886.1"/>
    <property type="molecule type" value="Genomic_DNA"/>
</dbReference>
<dbReference type="Proteomes" id="UP001195769">
    <property type="component" value="Unassembled WGS sequence"/>
</dbReference>
<evidence type="ECO:0000259" key="2">
    <source>
        <dbReference type="Pfam" id="PF24764"/>
    </source>
</evidence>
<feature type="region of interest" description="Disordered" evidence="1">
    <location>
        <begin position="123"/>
        <end position="174"/>
    </location>
</feature>
<dbReference type="Pfam" id="PF24764">
    <property type="entry name" value="rva_4"/>
    <property type="match status" value="1"/>
</dbReference>
<comment type="caution">
    <text evidence="3">The sequence shown here is derived from an EMBL/GenBank/DDBJ whole genome shotgun (WGS) entry which is preliminary data.</text>
</comment>
<name>A0AAD4DTZ3_9AGAM</name>
<feature type="domain" description="Integrase core" evidence="2">
    <location>
        <begin position="14"/>
        <end position="98"/>
    </location>
</feature>
<feature type="compositionally biased region" description="Acidic residues" evidence="1">
    <location>
        <begin position="149"/>
        <end position="165"/>
    </location>
</feature>
<evidence type="ECO:0000313" key="3">
    <source>
        <dbReference type="EMBL" id="KAG1893886.1"/>
    </source>
</evidence>
<feature type="region of interest" description="Disordered" evidence="1">
    <location>
        <begin position="292"/>
        <end position="314"/>
    </location>
</feature>
<feature type="compositionally biased region" description="Low complexity" evidence="1">
    <location>
        <begin position="292"/>
        <end position="305"/>
    </location>
</feature>
<dbReference type="InterPro" id="IPR058913">
    <property type="entry name" value="Integrase_dom_put"/>
</dbReference>
<protein>
    <recommendedName>
        <fullName evidence="2">Integrase core domain-containing protein</fullName>
    </recommendedName>
</protein>
<sequence length="314" mass="35581">MTRGPNHASFMWGSIERSWVEVGTQFARMWRAFFYRLERLHDLDVSNAQHLWLLHELFLGEIESDCRSFQAEWNAHPISGEGHDQSPNDMRLMGQLEHGLYANDCEGIHPDIIRQYYGTAGKPMHRAPHQTGAGHPSDEVYSASGSTDGESDDEESEEEWEDIDDFKDPGGKTEDLQELPQLIAADHDAHFHHKPVCVPKHASPFNSATLHNTFHQAFTQVREAGHIPEGFGVLPHEWDGDEYPSHEIIRSGWQGTKELRIPLPDFIWRPRAIKWCQALDVMFRLLELANTDVGSSSDTDSNTDSVGHHNGSDS</sequence>
<evidence type="ECO:0000256" key="1">
    <source>
        <dbReference type="SAM" id="MobiDB-lite"/>
    </source>
</evidence>
<gene>
    <name evidence="3" type="ORF">F5891DRAFT_1195801</name>
</gene>
<dbReference type="RefSeq" id="XP_041219462.1">
    <property type="nucleotide sequence ID" value="XM_041368190.1"/>
</dbReference>
<dbReference type="AlphaFoldDB" id="A0AAD4DTZ3"/>
<reference evidence="3" key="1">
    <citation type="journal article" date="2020" name="New Phytol.">
        <title>Comparative genomics reveals dynamic genome evolution in host specialist ectomycorrhizal fungi.</title>
        <authorList>
            <person name="Lofgren L.A."/>
            <person name="Nguyen N.H."/>
            <person name="Vilgalys R."/>
            <person name="Ruytinx J."/>
            <person name="Liao H.L."/>
            <person name="Branco S."/>
            <person name="Kuo A."/>
            <person name="LaButti K."/>
            <person name="Lipzen A."/>
            <person name="Andreopoulos W."/>
            <person name="Pangilinan J."/>
            <person name="Riley R."/>
            <person name="Hundley H."/>
            <person name="Na H."/>
            <person name="Barry K."/>
            <person name="Grigoriev I.V."/>
            <person name="Stajich J.E."/>
            <person name="Kennedy P.G."/>
        </authorList>
    </citation>
    <scope>NUCLEOTIDE SEQUENCE</scope>
    <source>
        <strain evidence="3">FC203</strain>
    </source>
</reference>
<proteinExistence type="predicted"/>
<evidence type="ECO:0000313" key="4">
    <source>
        <dbReference type="Proteomes" id="UP001195769"/>
    </source>
</evidence>
<accession>A0AAD4DTZ3</accession>
<dbReference type="GeneID" id="64662488"/>